<evidence type="ECO:0000256" key="12">
    <source>
        <dbReference type="RuleBase" id="RU000585"/>
    </source>
</evidence>
<sequence>MWSPLSEALDCNNSLSPLIVYSSKQQHCNFIVISVVSLSQDLLKCIFCLRFPLCVSRKTAIMSLTNGHCVSKETWDSHNKMMLEPLSVSDSEVFSIIKKEKHRQTYGLELIASENFASRAVLEALGSCMNNKYSEGYPGQRYYGGTEHVDELERLCQKRALEAYGLDSDKWGINVQPYSGSPANFAVYTAVVEPHGRIMGLDLPDGGHLTHGFMTEKKKISATSIFFESMPYKVKKKKLHPRICTSCYSRNLDYARMRQIANENGAYLMADMAHISGLVAAGVVPSPFEYCDIVTTTTHKTLRGCRAGLIFFRKGVRSVDAKGKEILYNLESLINQAVFPGLQGGPHNHAIAGVAVALKQAMTPEFKAYQMQVLANCRALSSALIDHGYKIVTGGSDNHLILLDLRSKGTDGGRAEKVLEACAIACNKNTCPGDKSALRPSGLRFGSPALTSRGLVEDDFKKVAAFIHRGIELTLEVQRSMEPKATLKEFIQNLAQGEKFQQRVAEIKAEVEAFASQFPMPGLPEL</sequence>
<comment type="subcellular location">
    <subcellularLocation>
        <location evidence="4">Cytoplasm</location>
    </subcellularLocation>
</comment>
<dbReference type="GO" id="GO:0005634">
    <property type="term" value="C:nucleus"/>
    <property type="evidence" value="ECO:0007669"/>
    <property type="project" value="TreeGrafter"/>
</dbReference>
<dbReference type="EC" id="2.1.2.1" evidence="12"/>
<evidence type="ECO:0000313" key="14">
    <source>
        <dbReference type="Ensembl" id="ENSSORP00005010788.1"/>
    </source>
</evidence>
<evidence type="ECO:0000256" key="7">
    <source>
        <dbReference type="ARBA" id="ARBA00022490"/>
    </source>
</evidence>
<accession>A0A672Z200</accession>
<evidence type="ECO:0000256" key="6">
    <source>
        <dbReference type="ARBA" id="ARBA00006376"/>
    </source>
</evidence>
<dbReference type="GO" id="GO:0019264">
    <property type="term" value="P:glycine biosynthetic process from serine"/>
    <property type="evidence" value="ECO:0007669"/>
    <property type="project" value="InterPro"/>
</dbReference>
<keyword evidence="10 11" id="KW-0663">Pyridoxal phosphate</keyword>
<dbReference type="InterPro" id="IPR015424">
    <property type="entry name" value="PyrdxlP-dep_Trfase"/>
</dbReference>
<comment type="similarity">
    <text evidence="6 12">Belongs to the SHMT family.</text>
</comment>
<dbReference type="CDD" id="cd00378">
    <property type="entry name" value="SHMT"/>
    <property type="match status" value="1"/>
</dbReference>
<reference evidence="14" key="1">
    <citation type="submission" date="2019-06" db="EMBL/GenBank/DDBJ databases">
        <authorList>
            <consortium name="Wellcome Sanger Institute Data Sharing"/>
        </authorList>
    </citation>
    <scope>NUCLEOTIDE SEQUENCE [LARGE SCALE GENOMIC DNA]</scope>
</reference>
<dbReference type="NCBIfam" id="NF000586">
    <property type="entry name" value="PRK00011.1"/>
    <property type="match status" value="1"/>
</dbReference>
<dbReference type="Ensembl" id="ENSSORT00005011159.1">
    <property type="protein sequence ID" value="ENSSORP00005010788.1"/>
    <property type="gene ID" value="ENSSORG00005005281.1"/>
</dbReference>
<dbReference type="InterPro" id="IPR049943">
    <property type="entry name" value="Ser_HO-MeTrfase-like"/>
</dbReference>
<dbReference type="InterPro" id="IPR015421">
    <property type="entry name" value="PyrdxlP-dep_Trfase_major"/>
</dbReference>
<evidence type="ECO:0000256" key="5">
    <source>
        <dbReference type="ARBA" id="ARBA00004777"/>
    </source>
</evidence>
<keyword evidence="8 12" id="KW-0554">One-carbon metabolism</keyword>
<gene>
    <name evidence="14" type="primary">shmt1</name>
</gene>
<dbReference type="InterPro" id="IPR001085">
    <property type="entry name" value="Ser_HO-MeTrfase"/>
</dbReference>
<keyword evidence="7" id="KW-0963">Cytoplasm</keyword>
<organism evidence="14 15">
    <name type="scientific">Sphaeramia orbicularis</name>
    <name type="common">orbiculate cardinalfish</name>
    <dbReference type="NCBI Taxonomy" id="375764"/>
    <lineage>
        <taxon>Eukaryota</taxon>
        <taxon>Metazoa</taxon>
        <taxon>Chordata</taxon>
        <taxon>Craniata</taxon>
        <taxon>Vertebrata</taxon>
        <taxon>Euteleostomi</taxon>
        <taxon>Actinopterygii</taxon>
        <taxon>Neopterygii</taxon>
        <taxon>Teleostei</taxon>
        <taxon>Neoteleostei</taxon>
        <taxon>Acanthomorphata</taxon>
        <taxon>Gobiaria</taxon>
        <taxon>Kurtiformes</taxon>
        <taxon>Apogonoidei</taxon>
        <taxon>Apogonidae</taxon>
        <taxon>Apogoninae</taxon>
        <taxon>Sphaeramia</taxon>
    </lineage>
</organism>
<dbReference type="FunFam" id="3.90.1150.10:FF:000005">
    <property type="entry name" value="Serine hydroxymethyltransferase"/>
    <property type="match status" value="1"/>
</dbReference>
<dbReference type="Gene3D" id="3.40.640.10">
    <property type="entry name" value="Type I PLP-dependent aspartate aminotransferase-like (Major domain)"/>
    <property type="match status" value="1"/>
</dbReference>
<dbReference type="InterPro" id="IPR019798">
    <property type="entry name" value="Ser_HO-MeTrfase_PLP_BS"/>
</dbReference>
<evidence type="ECO:0000256" key="9">
    <source>
        <dbReference type="ARBA" id="ARBA00022679"/>
    </source>
</evidence>
<dbReference type="PROSITE" id="PS00096">
    <property type="entry name" value="SHMT"/>
    <property type="match status" value="1"/>
</dbReference>
<dbReference type="PANTHER" id="PTHR11680:SF59">
    <property type="entry name" value="SERINE HYDROXYMETHYLTRANSFERASE, CYTOSOLIC"/>
    <property type="match status" value="1"/>
</dbReference>
<dbReference type="InterPro" id="IPR015422">
    <property type="entry name" value="PyrdxlP-dep_Trfase_small"/>
</dbReference>
<reference evidence="14" key="2">
    <citation type="submission" date="2025-08" db="UniProtKB">
        <authorList>
            <consortium name="Ensembl"/>
        </authorList>
    </citation>
    <scope>IDENTIFICATION</scope>
</reference>
<keyword evidence="15" id="KW-1185">Reference proteome</keyword>
<dbReference type="InterPro" id="IPR039429">
    <property type="entry name" value="SHMT-like_dom"/>
</dbReference>
<dbReference type="PANTHER" id="PTHR11680">
    <property type="entry name" value="SERINE HYDROXYMETHYLTRANSFERASE"/>
    <property type="match status" value="1"/>
</dbReference>
<reference evidence="14" key="3">
    <citation type="submission" date="2025-09" db="UniProtKB">
        <authorList>
            <consortium name="Ensembl"/>
        </authorList>
    </citation>
    <scope>IDENTIFICATION</scope>
</reference>
<evidence type="ECO:0000256" key="10">
    <source>
        <dbReference type="ARBA" id="ARBA00022898"/>
    </source>
</evidence>
<comment type="function">
    <text evidence="3 12">Interconversion of serine and glycine.</text>
</comment>
<dbReference type="HAMAP" id="MF_00051">
    <property type="entry name" value="SHMT"/>
    <property type="match status" value="1"/>
</dbReference>
<dbReference type="Proteomes" id="UP000472271">
    <property type="component" value="Chromosome 8"/>
</dbReference>
<dbReference type="Gene3D" id="3.90.1150.10">
    <property type="entry name" value="Aspartate Aminotransferase, domain 1"/>
    <property type="match status" value="1"/>
</dbReference>
<evidence type="ECO:0000256" key="11">
    <source>
        <dbReference type="PIRSR" id="PIRSR000412-50"/>
    </source>
</evidence>
<comment type="cofactor">
    <cofactor evidence="2 11 12">
        <name>pyridoxal 5'-phosphate</name>
        <dbReference type="ChEBI" id="CHEBI:597326"/>
    </cofactor>
</comment>
<evidence type="ECO:0000256" key="2">
    <source>
        <dbReference type="ARBA" id="ARBA00001933"/>
    </source>
</evidence>
<evidence type="ECO:0000256" key="3">
    <source>
        <dbReference type="ARBA" id="ARBA00002224"/>
    </source>
</evidence>
<evidence type="ECO:0000256" key="4">
    <source>
        <dbReference type="ARBA" id="ARBA00004496"/>
    </source>
</evidence>
<evidence type="ECO:0000256" key="8">
    <source>
        <dbReference type="ARBA" id="ARBA00022563"/>
    </source>
</evidence>
<dbReference type="SUPFAM" id="SSF53383">
    <property type="entry name" value="PLP-dependent transferases"/>
    <property type="match status" value="1"/>
</dbReference>
<evidence type="ECO:0000256" key="1">
    <source>
        <dbReference type="ARBA" id="ARBA00001528"/>
    </source>
</evidence>
<proteinExistence type="inferred from homology"/>
<evidence type="ECO:0000259" key="13">
    <source>
        <dbReference type="Pfam" id="PF00464"/>
    </source>
</evidence>
<keyword evidence="9 12" id="KW-0808">Transferase</keyword>
<dbReference type="GO" id="GO:0004372">
    <property type="term" value="F:glycine hydroxymethyltransferase activity"/>
    <property type="evidence" value="ECO:0007669"/>
    <property type="project" value="UniProtKB-EC"/>
</dbReference>
<feature type="modified residue" description="N6-(pyridoxal phosphate)lysine" evidence="11">
    <location>
        <position position="300"/>
    </location>
</feature>
<dbReference type="GO" id="GO:0030170">
    <property type="term" value="F:pyridoxal phosphate binding"/>
    <property type="evidence" value="ECO:0007669"/>
    <property type="project" value="InterPro"/>
</dbReference>
<dbReference type="GO" id="GO:0035999">
    <property type="term" value="P:tetrahydrofolate interconversion"/>
    <property type="evidence" value="ECO:0007669"/>
    <property type="project" value="UniProtKB-UniPathway"/>
</dbReference>
<dbReference type="FunFam" id="3.40.640.10:FF:000097">
    <property type="entry name" value="Serine hydroxymethyltransferase"/>
    <property type="match status" value="1"/>
</dbReference>
<feature type="domain" description="Serine hydroxymethyltransferase-like" evidence="13">
    <location>
        <begin position="87"/>
        <end position="467"/>
    </location>
</feature>
<comment type="pathway">
    <text evidence="5 12">One-carbon metabolism; tetrahydrofolate interconversion.</text>
</comment>
<dbReference type="Pfam" id="PF00464">
    <property type="entry name" value="SHMT"/>
    <property type="match status" value="1"/>
</dbReference>
<evidence type="ECO:0000313" key="15">
    <source>
        <dbReference type="Proteomes" id="UP000472271"/>
    </source>
</evidence>
<comment type="catalytic activity">
    <reaction evidence="1 12">
        <text>(6R)-5,10-methylene-5,6,7,8-tetrahydrofolate + glycine + H2O = (6S)-5,6,7,8-tetrahydrofolate + L-serine</text>
        <dbReference type="Rhea" id="RHEA:15481"/>
        <dbReference type="ChEBI" id="CHEBI:15377"/>
        <dbReference type="ChEBI" id="CHEBI:15636"/>
        <dbReference type="ChEBI" id="CHEBI:33384"/>
        <dbReference type="ChEBI" id="CHEBI:57305"/>
        <dbReference type="ChEBI" id="CHEBI:57453"/>
        <dbReference type="EC" id="2.1.2.1"/>
    </reaction>
</comment>
<dbReference type="UniPathway" id="UPA00193"/>
<dbReference type="AlphaFoldDB" id="A0A672Z200"/>
<dbReference type="PIRSF" id="PIRSF000412">
    <property type="entry name" value="SHMT"/>
    <property type="match status" value="1"/>
</dbReference>
<name>A0A672Z200_9TELE</name>
<dbReference type="GO" id="GO:0005739">
    <property type="term" value="C:mitochondrion"/>
    <property type="evidence" value="ECO:0007669"/>
    <property type="project" value="TreeGrafter"/>
</dbReference>
<protein>
    <recommendedName>
        <fullName evidence="12">Serine hydroxymethyltransferase</fullName>
        <ecNumber evidence="12">2.1.2.1</ecNumber>
    </recommendedName>
</protein>